<dbReference type="AlphaFoldDB" id="A0A517QHS0"/>
<reference evidence="1 2" key="1">
    <citation type="submission" date="2019-02" db="EMBL/GenBank/DDBJ databases">
        <title>Deep-cultivation of Planctomycetes and their phenomic and genomic characterization uncovers novel biology.</title>
        <authorList>
            <person name="Wiegand S."/>
            <person name="Jogler M."/>
            <person name="Boedeker C."/>
            <person name="Pinto D."/>
            <person name="Vollmers J."/>
            <person name="Rivas-Marin E."/>
            <person name="Kohn T."/>
            <person name="Peeters S.H."/>
            <person name="Heuer A."/>
            <person name="Rast P."/>
            <person name="Oberbeckmann S."/>
            <person name="Bunk B."/>
            <person name="Jeske O."/>
            <person name="Meyerdierks A."/>
            <person name="Storesund J.E."/>
            <person name="Kallscheuer N."/>
            <person name="Luecker S."/>
            <person name="Lage O.M."/>
            <person name="Pohl T."/>
            <person name="Merkel B.J."/>
            <person name="Hornburger P."/>
            <person name="Mueller R.-W."/>
            <person name="Bruemmer F."/>
            <person name="Labrenz M."/>
            <person name="Spormann A.M."/>
            <person name="Op den Camp H."/>
            <person name="Overmann J."/>
            <person name="Amann R."/>
            <person name="Jetten M.S.M."/>
            <person name="Mascher T."/>
            <person name="Medema M.H."/>
            <person name="Devos D.P."/>
            <person name="Kaster A.-K."/>
            <person name="Ovreas L."/>
            <person name="Rohde M."/>
            <person name="Galperin M.Y."/>
            <person name="Jogler C."/>
        </authorList>
    </citation>
    <scope>NUCLEOTIDE SEQUENCE [LARGE SCALE GENOMIC DNA]</scope>
    <source>
        <strain evidence="1 2">Mal48</strain>
    </source>
</reference>
<dbReference type="EMBL" id="CP036267">
    <property type="protein sequence ID" value="QDT31182.1"/>
    <property type="molecule type" value="Genomic_DNA"/>
</dbReference>
<organism evidence="1 2">
    <name type="scientific">Thalassoglobus polymorphus</name>
    <dbReference type="NCBI Taxonomy" id="2527994"/>
    <lineage>
        <taxon>Bacteria</taxon>
        <taxon>Pseudomonadati</taxon>
        <taxon>Planctomycetota</taxon>
        <taxon>Planctomycetia</taxon>
        <taxon>Planctomycetales</taxon>
        <taxon>Planctomycetaceae</taxon>
        <taxon>Thalassoglobus</taxon>
    </lineage>
</organism>
<evidence type="ECO:0000313" key="2">
    <source>
        <dbReference type="Proteomes" id="UP000315724"/>
    </source>
</evidence>
<name>A0A517QHS0_9PLAN</name>
<evidence type="ECO:0000313" key="1">
    <source>
        <dbReference type="EMBL" id="QDT31182.1"/>
    </source>
</evidence>
<dbReference type="Proteomes" id="UP000315724">
    <property type="component" value="Chromosome"/>
</dbReference>
<proteinExistence type="predicted"/>
<dbReference type="PROSITE" id="PS51257">
    <property type="entry name" value="PROKAR_LIPOPROTEIN"/>
    <property type="match status" value="1"/>
</dbReference>
<dbReference type="KEGG" id="tpol:Mal48_04140"/>
<protein>
    <submittedName>
        <fullName evidence="1">Uncharacterized protein</fullName>
    </submittedName>
</protein>
<keyword evidence="2" id="KW-1185">Reference proteome</keyword>
<dbReference type="RefSeq" id="WP_197441968.1">
    <property type="nucleotide sequence ID" value="NZ_CP036267.1"/>
</dbReference>
<gene>
    <name evidence="1" type="ORF">Mal48_04140</name>
</gene>
<sequence length="462" mass="51049">MLIFRQIDLHDSVRAIAIAVTFVLLVGVSGCATHAHQLEGIRDDYYSGHLDKSAKAIDQLLAKETKESDALKLDRAIVELTSGHPDRAEQTLRQVRDQLDYLEQKDAGEQALSMIRDDQSLSWSGEDYEKVLVRTFLAISNLMNGGDDAGAYALQVDEKQNQIIAKMEQKRRPEEAELDFKRIALGPYIHAAMTEERHSNYDDIERSRLKVVSWEEGFRDGKDDLQRARHGRHSEPGNGVVYLFCLVGRGPYKVEANELPTQVSMLIVDQILSEVLDQTLTPTIAPVKIPVVKPGRSVISNVGVIVDGEDIGTTATITNVSEFAVQQSEANRSEVLARAVVRRTLKKAAAYAVKSKVNAQSSPVADIALTVAGIAWEAAENADTRCWGLLPDQIQVLRIELPAGEHQFELKPLQGGKRVGQSEGLTVQVEDGRNTYLLATIPDTEFVGEVVTNFADRKTNVE</sequence>
<accession>A0A517QHS0</accession>